<keyword evidence="4" id="KW-0762">Sugar transport</keyword>
<organism evidence="7 8">
    <name type="scientific">Alysiella crassa</name>
    <dbReference type="NCBI Taxonomy" id="153491"/>
    <lineage>
        <taxon>Bacteria</taxon>
        <taxon>Pseudomonadati</taxon>
        <taxon>Pseudomonadota</taxon>
        <taxon>Betaproteobacteria</taxon>
        <taxon>Neisseriales</taxon>
        <taxon>Neisseriaceae</taxon>
        <taxon>Alysiella</taxon>
    </lineage>
</organism>
<evidence type="ECO:0000256" key="5">
    <source>
        <dbReference type="ARBA" id="ARBA00022729"/>
    </source>
</evidence>
<evidence type="ECO:0000313" key="8">
    <source>
        <dbReference type="Proteomes" id="UP000254209"/>
    </source>
</evidence>
<keyword evidence="5" id="KW-0732">Signal</keyword>
<dbReference type="STRING" id="1120980.GCA_000745955_00736"/>
<dbReference type="SUPFAM" id="SSF53822">
    <property type="entry name" value="Periplasmic binding protein-like I"/>
    <property type="match status" value="1"/>
</dbReference>
<keyword evidence="3" id="KW-0813">Transport</keyword>
<evidence type="ECO:0000256" key="1">
    <source>
        <dbReference type="ARBA" id="ARBA00004418"/>
    </source>
</evidence>
<dbReference type="InterPro" id="IPR028082">
    <property type="entry name" value="Peripla_BP_I"/>
</dbReference>
<evidence type="ECO:0000256" key="4">
    <source>
        <dbReference type="ARBA" id="ARBA00022597"/>
    </source>
</evidence>
<dbReference type="InterPro" id="IPR050555">
    <property type="entry name" value="Bact_Solute-Bind_Prot2"/>
</dbReference>
<name>A0A376BUC0_9NEIS</name>
<dbReference type="PANTHER" id="PTHR30036">
    <property type="entry name" value="D-XYLOSE-BINDING PERIPLASMIC PROTEIN"/>
    <property type="match status" value="1"/>
</dbReference>
<protein>
    <submittedName>
        <fullName evidence="7">D-galactose/ D-glucose-binding protein</fullName>
    </submittedName>
</protein>
<dbReference type="PROSITE" id="PS51257">
    <property type="entry name" value="PROKAR_LIPOPROTEIN"/>
    <property type="match status" value="1"/>
</dbReference>
<evidence type="ECO:0000313" key="7">
    <source>
        <dbReference type="EMBL" id="SSY80438.1"/>
    </source>
</evidence>
<dbReference type="GO" id="GO:0030288">
    <property type="term" value="C:outer membrane-bounded periplasmic space"/>
    <property type="evidence" value="ECO:0007669"/>
    <property type="project" value="TreeGrafter"/>
</dbReference>
<gene>
    <name evidence="7" type="primary">mglB_2</name>
    <name evidence="7" type="ORF">NCTC10283_01997</name>
</gene>
<proteinExistence type="inferred from homology"/>
<reference evidence="7 8" key="1">
    <citation type="submission" date="2018-06" db="EMBL/GenBank/DDBJ databases">
        <authorList>
            <consortium name="Pathogen Informatics"/>
            <person name="Doyle S."/>
        </authorList>
    </citation>
    <scope>NUCLEOTIDE SEQUENCE [LARGE SCALE GENOMIC DNA]</scope>
    <source>
        <strain evidence="7 8">NCTC10283</strain>
    </source>
</reference>
<evidence type="ECO:0000256" key="3">
    <source>
        <dbReference type="ARBA" id="ARBA00022448"/>
    </source>
</evidence>
<dbReference type="RefSeq" id="WP_034291750.1">
    <property type="nucleotide sequence ID" value="NZ_CP091519.2"/>
</dbReference>
<dbReference type="GO" id="GO:0030246">
    <property type="term" value="F:carbohydrate binding"/>
    <property type="evidence" value="ECO:0007669"/>
    <property type="project" value="TreeGrafter"/>
</dbReference>
<dbReference type="EMBL" id="UFSO01000003">
    <property type="protein sequence ID" value="SSY80438.1"/>
    <property type="molecule type" value="Genomic_DNA"/>
</dbReference>
<accession>A0A376BUC0</accession>
<dbReference type="Pfam" id="PF13407">
    <property type="entry name" value="Peripla_BP_4"/>
    <property type="match status" value="1"/>
</dbReference>
<dbReference type="Gene3D" id="3.40.50.2300">
    <property type="match status" value="2"/>
</dbReference>
<dbReference type="Proteomes" id="UP000254209">
    <property type="component" value="Unassembled WGS sequence"/>
</dbReference>
<feature type="domain" description="Periplasmic binding protein" evidence="6">
    <location>
        <begin position="41"/>
        <end position="313"/>
    </location>
</feature>
<dbReference type="PANTHER" id="PTHR30036:SF2">
    <property type="entry name" value="D-GALACTOSE_METHYL-GALACTOSIDE BINDING PERIPLASMIC PROTEIN MGLB"/>
    <property type="match status" value="1"/>
</dbReference>
<evidence type="ECO:0000256" key="2">
    <source>
        <dbReference type="ARBA" id="ARBA00007639"/>
    </source>
</evidence>
<sequence length="342" mass="37906">MKKHRLTAYILAILALSACSEHKHHHNTAATEVPPTTIGFVVARNDHNSPYLQKVYQTAEQAKQSIPNLTLLLENAEGSVDKQYAHLDKMIEQGAKALIINLVDGSKGGEYIKKYCGKVPLVFYVINPGDKNMAACEDAYFVNSDPAQGSVALGLSILENWKKNPQWDKNKDGKIQLAIMDAFPAQAHTKSRGDWVISTIENYPVLNTKAQILLTGIGRFQTNVAEETANKWITDPTFEQVEVIVSSADSMSYGIVNAMQKNQKATTPLFSVNRLTPTEAMIKNGQIVDSIETDFYHEVSAAMQLAMNLANKQPLTQGLDYHIYDKQLLVPFIVSNNNQANQ</sequence>
<dbReference type="AlphaFoldDB" id="A0A376BUC0"/>
<comment type="similarity">
    <text evidence="2">Belongs to the bacterial solute-binding protein 2 family.</text>
</comment>
<evidence type="ECO:0000259" key="6">
    <source>
        <dbReference type="Pfam" id="PF13407"/>
    </source>
</evidence>
<dbReference type="InterPro" id="IPR025997">
    <property type="entry name" value="SBP_2_dom"/>
</dbReference>
<keyword evidence="8" id="KW-1185">Reference proteome</keyword>
<comment type="subcellular location">
    <subcellularLocation>
        <location evidence="1">Periplasm</location>
    </subcellularLocation>
</comment>